<comment type="caution">
    <text evidence="2">The sequence shown here is derived from an EMBL/GenBank/DDBJ whole genome shotgun (WGS) entry which is preliminary data.</text>
</comment>
<accession>A0A844YG79</accession>
<evidence type="ECO:0000313" key="2">
    <source>
        <dbReference type="EMBL" id="MXO62663.1"/>
    </source>
</evidence>
<dbReference type="EMBL" id="WTYN01000001">
    <property type="protein sequence ID" value="MXO62663.1"/>
    <property type="molecule type" value="Genomic_DNA"/>
</dbReference>
<reference evidence="2 3" key="1">
    <citation type="submission" date="2019-12" db="EMBL/GenBank/DDBJ databases">
        <title>Genomic-based taxomic classification of the family Erythrobacteraceae.</title>
        <authorList>
            <person name="Xu L."/>
        </authorList>
    </citation>
    <scope>NUCLEOTIDE SEQUENCE [LARGE SCALE GENOMIC DNA]</scope>
    <source>
        <strain evidence="2 3">MCCC 1A09965</strain>
    </source>
</reference>
<dbReference type="AlphaFoldDB" id="A0A844YG79"/>
<evidence type="ECO:0000313" key="3">
    <source>
        <dbReference type="Proteomes" id="UP000445582"/>
    </source>
</evidence>
<sequence length="158" mass="16498">MRQISLAFAAAALAVPVPALAQIESVDPDESYAVAGTAETGPATDRLVEKLSDPVVQEQLATTVSVLSEVLLDLPLAPLADALAEAGVESADRIPNDTTLRKLAPQADRVPGEIADKLPQMMGAMASMAKGMEAMMPALKDMATQMKKALPADMATRD</sequence>
<gene>
    <name evidence="2" type="ORF">GRI48_06525</name>
</gene>
<keyword evidence="1" id="KW-0732">Signal</keyword>
<feature type="signal peptide" evidence="1">
    <location>
        <begin position="1"/>
        <end position="21"/>
    </location>
</feature>
<name>A0A844YG79_9SPHN</name>
<keyword evidence="3" id="KW-1185">Reference proteome</keyword>
<evidence type="ECO:0000256" key="1">
    <source>
        <dbReference type="SAM" id="SignalP"/>
    </source>
</evidence>
<proteinExistence type="predicted"/>
<dbReference type="Proteomes" id="UP000445582">
    <property type="component" value="Unassembled WGS sequence"/>
</dbReference>
<dbReference type="OrthoDB" id="7428977at2"/>
<protein>
    <recommendedName>
        <fullName evidence="4">DUF2059 domain-containing protein</fullName>
    </recommendedName>
</protein>
<dbReference type="RefSeq" id="WP_160673086.1">
    <property type="nucleotide sequence ID" value="NZ_WTYN01000001.1"/>
</dbReference>
<feature type="chain" id="PRO_5032584541" description="DUF2059 domain-containing protein" evidence="1">
    <location>
        <begin position="22"/>
        <end position="158"/>
    </location>
</feature>
<organism evidence="2 3">
    <name type="scientific">Qipengyuania oceanensis</name>
    <dbReference type="NCBI Taxonomy" id="1463597"/>
    <lineage>
        <taxon>Bacteria</taxon>
        <taxon>Pseudomonadati</taxon>
        <taxon>Pseudomonadota</taxon>
        <taxon>Alphaproteobacteria</taxon>
        <taxon>Sphingomonadales</taxon>
        <taxon>Erythrobacteraceae</taxon>
        <taxon>Qipengyuania</taxon>
    </lineage>
</organism>
<evidence type="ECO:0008006" key="4">
    <source>
        <dbReference type="Google" id="ProtNLM"/>
    </source>
</evidence>